<feature type="binding site" evidence="8">
    <location>
        <position position="330"/>
    </location>
    <ligand>
        <name>N-formimidoyl-L-glutamate</name>
        <dbReference type="ChEBI" id="CHEBI:58928"/>
    </ligand>
</feature>
<dbReference type="GO" id="GO:0019556">
    <property type="term" value="P:L-histidine catabolic process to glutamate and formamide"/>
    <property type="evidence" value="ECO:0007669"/>
    <property type="project" value="UniProtKB-UniRule"/>
</dbReference>
<feature type="binding site" evidence="8">
    <location>
        <position position="326"/>
    </location>
    <ligand>
        <name>Zn(2+)</name>
        <dbReference type="ChEBI" id="CHEBI:29105"/>
    </ligand>
</feature>
<evidence type="ECO:0000256" key="5">
    <source>
        <dbReference type="ARBA" id="ARBA00022808"/>
    </source>
</evidence>
<evidence type="ECO:0000256" key="4">
    <source>
        <dbReference type="ARBA" id="ARBA00022801"/>
    </source>
</evidence>
<dbReference type="NCBIfam" id="TIGR01224">
    <property type="entry name" value="hutI"/>
    <property type="match status" value="1"/>
</dbReference>
<feature type="binding site" evidence="8">
    <location>
        <position position="331"/>
    </location>
    <ligand>
        <name>4-imidazolone-5-propanoate</name>
        <dbReference type="ChEBI" id="CHEBI:77893"/>
    </ligand>
</feature>
<feature type="binding site" evidence="8">
    <location>
        <position position="328"/>
    </location>
    <ligand>
        <name>N-formimidoyl-L-glutamate</name>
        <dbReference type="ChEBI" id="CHEBI:58928"/>
    </ligand>
</feature>
<evidence type="ECO:0000256" key="3">
    <source>
        <dbReference type="ARBA" id="ARBA00022723"/>
    </source>
</evidence>
<comment type="cofactor">
    <cofactor evidence="8">
        <name>Zn(2+)</name>
        <dbReference type="ChEBI" id="CHEBI:29105"/>
    </cofactor>
    <cofactor evidence="8">
        <name>Fe(3+)</name>
        <dbReference type="ChEBI" id="CHEBI:29034"/>
    </cofactor>
    <text evidence="8">Binds 1 zinc or iron ion per subunit.</text>
</comment>
<feature type="domain" description="Amidohydrolase 3" evidence="9">
    <location>
        <begin position="125"/>
        <end position="415"/>
    </location>
</feature>
<evidence type="ECO:0000256" key="7">
    <source>
        <dbReference type="ARBA" id="ARBA00023004"/>
    </source>
</evidence>
<dbReference type="GO" id="GO:0019557">
    <property type="term" value="P:L-histidine catabolic process to glutamate and formate"/>
    <property type="evidence" value="ECO:0007669"/>
    <property type="project" value="UniProtKB-UniPathway"/>
</dbReference>
<dbReference type="SUPFAM" id="SSF51556">
    <property type="entry name" value="Metallo-dependent hydrolases"/>
    <property type="match status" value="1"/>
</dbReference>
<feature type="binding site" evidence="8">
    <location>
        <position position="84"/>
    </location>
    <ligand>
        <name>Zn(2+)</name>
        <dbReference type="ChEBI" id="CHEBI:29105"/>
    </ligand>
</feature>
<dbReference type="SUPFAM" id="SSF51338">
    <property type="entry name" value="Composite domain of metallo-dependent hydrolases"/>
    <property type="match status" value="1"/>
</dbReference>
<protein>
    <recommendedName>
        <fullName evidence="1 8">Imidazolonepropionase</fullName>
        <ecNumber evidence="1 8">3.5.2.7</ecNumber>
    </recommendedName>
    <alternativeName>
        <fullName evidence="8">Imidazolone-5-propionate hydrolase</fullName>
    </alternativeName>
</protein>
<keyword evidence="4 8" id="KW-0378">Hydrolase</keyword>
<name>A0A8J6LZQ1_9FIRM</name>
<keyword evidence="2 8" id="KW-0963">Cytoplasm</keyword>
<feature type="binding site" evidence="8">
    <location>
        <position position="84"/>
    </location>
    <ligand>
        <name>Fe(3+)</name>
        <dbReference type="ChEBI" id="CHEBI:29034"/>
    </ligand>
</feature>
<keyword evidence="6 8" id="KW-0862">Zinc</keyword>
<evidence type="ECO:0000256" key="2">
    <source>
        <dbReference type="ARBA" id="ARBA00022490"/>
    </source>
</evidence>
<dbReference type="FunFam" id="3.20.20.140:FF:000007">
    <property type="entry name" value="Imidazolonepropionase"/>
    <property type="match status" value="1"/>
</dbReference>
<dbReference type="InterPro" id="IPR013108">
    <property type="entry name" value="Amidohydro_3"/>
</dbReference>
<dbReference type="HAMAP" id="MF_00372">
    <property type="entry name" value="HutI"/>
    <property type="match status" value="1"/>
</dbReference>
<comment type="pathway">
    <text evidence="8">Amino-acid degradation; L-histidine degradation into L-glutamate; N-formimidoyl-L-glutamate from L-histidine: step 3/3.</text>
</comment>
<keyword evidence="3 8" id="KW-0479">Metal-binding</keyword>
<reference evidence="10" key="1">
    <citation type="submission" date="2020-08" db="EMBL/GenBank/DDBJ databases">
        <authorList>
            <person name="Liu C."/>
            <person name="Sun Q."/>
        </authorList>
    </citation>
    <scope>NUCLEOTIDE SEQUENCE</scope>
    <source>
        <strain evidence="10">NSJ-65</strain>
    </source>
</reference>
<dbReference type="Gene3D" id="3.20.20.140">
    <property type="entry name" value="Metal-dependent hydrolases"/>
    <property type="match status" value="1"/>
</dbReference>
<accession>A0A8J6LZQ1</accession>
<dbReference type="PANTHER" id="PTHR42752">
    <property type="entry name" value="IMIDAZOLONEPROPIONASE"/>
    <property type="match status" value="1"/>
</dbReference>
<sequence>MVTRILIEHASQIATPRGRSARRGSEMRQIQEIADGAIYIEDGIIKEVGPTDQVTAAVGDLQGVEVVNAAGHSIVPGFVDSHTHYIFGGYRPEEFLARLEGAGYLEIMKMGGGIQSTVNATKACSEQELYRLGLQRLDEMLAQGVTTMEGKSGYGLDLDCELKQLRAMQQTDRDHPVEVVPTYLGGHAVPPEYRGDPDGYVDFMIKEVLPRVKELGLATFCDVFCEDSVFSIEQSRRLLRAAQEMGFGLKMHADEIVSLGGAELAAELGAVSADHLLMASDLGIAKLAGAGTVATLLPSTAFCLAHPYAPGRKMIDAGCAVALASDYNPGSCFTNSIPLILALAGIHMHLSIEEVLTGATLNGAAAVGRADRIGSLEPGKQADFLLLRYPDYRFLVYHSGVNIVEQVYKKGRLVYGGRP</sequence>
<dbReference type="PANTHER" id="PTHR42752:SF1">
    <property type="entry name" value="IMIDAZOLONEPROPIONASE-RELATED"/>
    <property type="match status" value="1"/>
</dbReference>
<feature type="binding site" evidence="8">
    <location>
        <position position="187"/>
    </location>
    <ligand>
        <name>4-imidazolone-5-propanoate</name>
        <dbReference type="ChEBI" id="CHEBI:77893"/>
    </ligand>
</feature>
<evidence type="ECO:0000256" key="8">
    <source>
        <dbReference type="HAMAP-Rule" id="MF_00372"/>
    </source>
</evidence>
<proteinExistence type="inferred from homology"/>
<dbReference type="Pfam" id="PF07969">
    <property type="entry name" value="Amidohydro_3"/>
    <property type="match status" value="1"/>
</dbReference>
<comment type="subcellular location">
    <subcellularLocation>
        <location evidence="8">Cytoplasm</location>
    </subcellularLocation>
</comment>
<keyword evidence="5 8" id="KW-0369">Histidine metabolism</keyword>
<gene>
    <name evidence="8" type="primary">hutI</name>
    <name evidence="10" type="ORF">H8K20_12615</name>
</gene>
<keyword evidence="11" id="KW-1185">Reference proteome</keyword>
<dbReference type="CDD" id="cd01296">
    <property type="entry name" value="Imidazolone-5PH"/>
    <property type="match status" value="1"/>
</dbReference>
<dbReference type="Proteomes" id="UP000597668">
    <property type="component" value="Unassembled WGS sequence"/>
</dbReference>
<comment type="caution">
    <text evidence="10">The sequence shown here is derived from an EMBL/GenBank/DDBJ whole genome shotgun (WGS) entry which is preliminary data.</text>
</comment>
<feature type="binding site" evidence="8">
    <location>
        <position position="252"/>
    </location>
    <ligand>
        <name>Fe(3+)</name>
        <dbReference type="ChEBI" id="CHEBI:29034"/>
    </ligand>
</feature>
<feature type="binding site" evidence="8">
    <location>
        <position position="82"/>
    </location>
    <ligand>
        <name>Fe(3+)</name>
        <dbReference type="ChEBI" id="CHEBI:29034"/>
    </ligand>
</feature>
<dbReference type="GO" id="GO:0050480">
    <property type="term" value="F:imidazolonepropionase activity"/>
    <property type="evidence" value="ECO:0007669"/>
    <property type="project" value="UniProtKB-UniRule"/>
</dbReference>
<feature type="binding site" evidence="8">
    <location>
        <position position="326"/>
    </location>
    <ligand>
        <name>Fe(3+)</name>
        <dbReference type="ChEBI" id="CHEBI:29034"/>
    </ligand>
</feature>
<feature type="binding site" evidence="8">
    <location>
        <position position="252"/>
    </location>
    <ligand>
        <name>Zn(2+)</name>
        <dbReference type="ChEBI" id="CHEBI:29105"/>
    </ligand>
</feature>
<dbReference type="GO" id="GO:0008270">
    <property type="term" value="F:zinc ion binding"/>
    <property type="evidence" value="ECO:0007669"/>
    <property type="project" value="UniProtKB-UniRule"/>
</dbReference>
<dbReference type="InterPro" id="IPR011059">
    <property type="entry name" value="Metal-dep_hydrolase_composite"/>
</dbReference>
<keyword evidence="7 8" id="KW-0408">Iron</keyword>
<comment type="similarity">
    <text evidence="8">Belongs to the metallo-dependent hydrolases superfamily. HutI family.</text>
</comment>
<feature type="binding site" evidence="8">
    <location>
        <position position="91"/>
    </location>
    <ligand>
        <name>4-imidazolone-5-propanoate</name>
        <dbReference type="ChEBI" id="CHEBI:77893"/>
    </ligand>
</feature>
<feature type="binding site" evidence="8">
    <location>
        <position position="82"/>
    </location>
    <ligand>
        <name>Zn(2+)</name>
        <dbReference type="ChEBI" id="CHEBI:29105"/>
    </ligand>
</feature>
<evidence type="ECO:0000259" key="9">
    <source>
        <dbReference type="Pfam" id="PF07969"/>
    </source>
</evidence>
<feature type="binding site" evidence="8">
    <location>
        <position position="255"/>
    </location>
    <ligand>
        <name>4-imidazolone-5-propanoate</name>
        <dbReference type="ChEBI" id="CHEBI:77893"/>
    </ligand>
</feature>
<evidence type="ECO:0000313" key="11">
    <source>
        <dbReference type="Proteomes" id="UP000597668"/>
    </source>
</evidence>
<feature type="binding site" evidence="8">
    <location>
        <position position="154"/>
    </location>
    <ligand>
        <name>4-imidazolone-5-propanoate</name>
        <dbReference type="ChEBI" id="CHEBI:77893"/>
    </ligand>
</feature>
<dbReference type="InterPro" id="IPR005920">
    <property type="entry name" value="HutI"/>
</dbReference>
<dbReference type="GO" id="GO:0005506">
    <property type="term" value="F:iron ion binding"/>
    <property type="evidence" value="ECO:0007669"/>
    <property type="project" value="UniProtKB-UniRule"/>
</dbReference>
<comment type="catalytic activity">
    <reaction evidence="8">
        <text>4-imidazolone-5-propanoate + H2O = N-formimidoyl-L-glutamate</text>
        <dbReference type="Rhea" id="RHEA:23660"/>
        <dbReference type="ChEBI" id="CHEBI:15377"/>
        <dbReference type="ChEBI" id="CHEBI:58928"/>
        <dbReference type="ChEBI" id="CHEBI:77893"/>
        <dbReference type="EC" id="3.5.2.7"/>
    </reaction>
</comment>
<evidence type="ECO:0000256" key="1">
    <source>
        <dbReference type="ARBA" id="ARBA00012864"/>
    </source>
</evidence>
<organism evidence="10 11">
    <name type="scientific">Neobittarella massiliensis</name>
    <name type="common">ex Bilen et al. 2018</name>
    <dbReference type="NCBI Taxonomy" id="2041842"/>
    <lineage>
        <taxon>Bacteria</taxon>
        <taxon>Bacillati</taxon>
        <taxon>Bacillota</taxon>
        <taxon>Clostridia</taxon>
        <taxon>Eubacteriales</taxon>
        <taxon>Oscillospiraceae</taxon>
        <taxon>Neobittarella (ex Bilen et al. 2018)</taxon>
    </lineage>
</organism>
<dbReference type="EMBL" id="JACOGI010000003">
    <property type="protein sequence ID" value="MBC3517232.1"/>
    <property type="molecule type" value="Genomic_DNA"/>
</dbReference>
<dbReference type="UniPathway" id="UPA00379">
    <property type="reaction ID" value="UER00551"/>
</dbReference>
<dbReference type="EC" id="3.5.2.7" evidence="1 8"/>
<feature type="binding site" evidence="8">
    <location>
        <position position="154"/>
    </location>
    <ligand>
        <name>N-formimidoyl-L-glutamate</name>
        <dbReference type="ChEBI" id="CHEBI:58928"/>
    </ligand>
</feature>
<dbReference type="InterPro" id="IPR032466">
    <property type="entry name" value="Metal_Hydrolase"/>
</dbReference>
<dbReference type="AlphaFoldDB" id="A0A8J6LZQ1"/>
<dbReference type="GO" id="GO:0005737">
    <property type="term" value="C:cytoplasm"/>
    <property type="evidence" value="ECO:0007669"/>
    <property type="project" value="UniProtKB-SubCell"/>
</dbReference>
<dbReference type="Gene3D" id="2.30.40.10">
    <property type="entry name" value="Urease, subunit C, domain 1"/>
    <property type="match status" value="1"/>
</dbReference>
<evidence type="ECO:0000313" key="10">
    <source>
        <dbReference type="EMBL" id="MBC3517232.1"/>
    </source>
</evidence>
<comment type="function">
    <text evidence="8">Catalyzes the hydrolytic cleavage of the carbon-nitrogen bond in imidazolone-5-propanoate to yield N-formimidoyl-L-glutamate. It is the third step in the universal histidine degradation pathway.</text>
</comment>
<evidence type="ECO:0000256" key="6">
    <source>
        <dbReference type="ARBA" id="ARBA00022833"/>
    </source>
</evidence>